<comment type="cofactor">
    <cofactor evidence="1">
        <name>[4Fe-4S] cluster</name>
        <dbReference type="ChEBI" id="CHEBI:49883"/>
    </cofactor>
</comment>
<sequence length="307" mass="32821">MNAKFDAPTAPEKKEFWRWQENCWADDSRDWRDAKIITVGIDVGSVSSQCVIVADGELYAYNSMRTGNNSPDSAVNAFKGVEGKTGLTLNDVHMVVGTGYGRVNVPFAHKAITEIACHARGANYMGGNKVRTILDMGGQDCKAIHCDEKGKVTNFLMNDKCAAGTGRGMEVISDLMQIPIAELGPRSFDVDVEPEAVSSICVVFAKSEALGLLKAGYTKNKVIAAYCQAMAERVVSLLERIGVEEGFFITGGIAKNPGVVKRIERLLGIKAMDTKIDAQLAGALGAALFAQTLVQKQGASKPLAVAA</sequence>
<dbReference type="InterPro" id="IPR017605">
    <property type="entry name" value="Benzoyl-CoA_Rdtase_bzd_qsu"/>
</dbReference>
<protein>
    <submittedName>
        <fullName evidence="6">4-isopropylbenzoyl-CoA reductase subunit A</fullName>
    </submittedName>
</protein>
<evidence type="ECO:0000313" key="6">
    <source>
        <dbReference type="EMBL" id="AZW07343.1"/>
    </source>
</evidence>
<dbReference type="Pfam" id="PF01869">
    <property type="entry name" value="BcrAD_BadFG"/>
    <property type="match status" value="1"/>
</dbReference>
<proteinExistence type="predicted"/>
<dbReference type="NCBIfam" id="TIGR03192">
    <property type="entry name" value="benz_CoA_bzdQ"/>
    <property type="match status" value="1"/>
</dbReference>
<dbReference type="NCBIfam" id="TIGR00241">
    <property type="entry name" value="CoA_E_activ"/>
    <property type="match status" value="1"/>
</dbReference>
<dbReference type="InterPro" id="IPR043129">
    <property type="entry name" value="ATPase_NBD"/>
</dbReference>
<dbReference type="CDD" id="cd24106">
    <property type="entry name" value="ASKHA_NBD_benz_CoA_BzdQ"/>
    <property type="match status" value="1"/>
</dbReference>
<evidence type="ECO:0000256" key="4">
    <source>
        <dbReference type="ARBA" id="ARBA00023014"/>
    </source>
</evidence>
<evidence type="ECO:0000256" key="1">
    <source>
        <dbReference type="ARBA" id="ARBA00001966"/>
    </source>
</evidence>
<gene>
    <name evidence="6" type="primary">bcrA1</name>
</gene>
<reference evidence="6" key="1">
    <citation type="submission" date="2018-05" db="EMBL/GenBank/DDBJ databases">
        <authorList>
            <person name="Doerries M."/>
            <person name="Becker P.O."/>
            <person name="Rabus R."/>
        </authorList>
    </citation>
    <scope>NUCLEOTIDE SEQUENCE</scope>
    <source>
        <strain evidence="6">PCyN1</strain>
    </source>
</reference>
<keyword evidence="2" id="KW-0479">Metal-binding</keyword>
<dbReference type="InterPro" id="IPR051805">
    <property type="entry name" value="Dehydratase_Activator_Redct"/>
</dbReference>
<dbReference type="InterPro" id="IPR002731">
    <property type="entry name" value="ATPase_BadF"/>
</dbReference>
<keyword evidence="3" id="KW-0408">Iron</keyword>
<dbReference type="SUPFAM" id="SSF53067">
    <property type="entry name" value="Actin-like ATPase domain"/>
    <property type="match status" value="1"/>
</dbReference>
<name>A0A3T0NKH6_9RHOO</name>
<dbReference type="GO" id="GO:0046872">
    <property type="term" value="F:metal ion binding"/>
    <property type="evidence" value="ECO:0007669"/>
    <property type="project" value="UniProtKB-KW"/>
</dbReference>
<keyword evidence="4" id="KW-0411">Iron-sulfur</keyword>
<dbReference type="InterPro" id="IPR008275">
    <property type="entry name" value="CoA_E_activase_dom"/>
</dbReference>
<evidence type="ECO:0000256" key="2">
    <source>
        <dbReference type="ARBA" id="ARBA00022723"/>
    </source>
</evidence>
<dbReference type="AlphaFoldDB" id="A0A3T0NKH6"/>
<dbReference type="RefSeq" id="WP_168954072.1">
    <property type="nucleotide sequence ID" value="NZ_CP091977.1"/>
</dbReference>
<accession>A0A3T0NKH6</accession>
<dbReference type="EMBL" id="MH286913">
    <property type="protein sequence ID" value="AZW07343.1"/>
    <property type="molecule type" value="Genomic_DNA"/>
</dbReference>
<dbReference type="PANTHER" id="PTHR32329:SF2">
    <property type="entry name" value="BIFUNCTIONAL PROTEIN [INCLUDES 2-HYDROXYACYL-COA DEHYDRATASE (N-TER) AND ITS ACTIVATOR DOMAIN (C_TERM)"/>
    <property type="match status" value="1"/>
</dbReference>
<dbReference type="Gene3D" id="3.30.420.40">
    <property type="match status" value="2"/>
</dbReference>
<reference evidence="6" key="2">
    <citation type="journal article" date="2019" name="Chemistry">
        <title>Stereochemical Insights into the Anaerobic Degradation of 4-Iso-propylbenzoyl-CoA in the Denitrifying Bacterium Strain pCyN1.</title>
        <authorList>
            <person name="Christoffers J."/>
            <person name="Kuppers J."/>
            <person name="Becker P."/>
            <person name="Jarling R."/>
            <person name="Dorries M."/>
            <person name="Cakic N."/>
            <person name="Schmidtmann M."/>
            <person name="Rabus R."/>
            <person name="Wilkes H."/>
        </authorList>
    </citation>
    <scope>NUCLEOTIDE SEQUENCE</scope>
    <source>
        <strain evidence="6">PCyN1</strain>
    </source>
</reference>
<feature type="non-terminal residue" evidence="6">
    <location>
        <position position="307"/>
    </location>
</feature>
<feature type="domain" description="ATPase BadF/BadG/BcrA/BcrD type" evidence="5">
    <location>
        <begin position="39"/>
        <end position="290"/>
    </location>
</feature>
<dbReference type="PANTHER" id="PTHR32329">
    <property type="entry name" value="BIFUNCTIONAL PROTEIN [INCLUDES 2-HYDROXYACYL-COA DEHYDRATASE (N-TER) AND ITS ACTIVATOR DOMAIN (C_TERM)-RELATED"/>
    <property type="match status" value="1"/>
</dbReference>
<evidence type="ECO:0000259" key="5">
    <source>
        <dbReference type="Pfam" id="PF01869"/>
    </source>
</evidence>
<organism evidence="6">
    <name type="scientific">Aromatoleum aromaticum</name>
    <dbReference type="NCBI Taxonomy" id="551760"/>
    <lineage>
        <taxon>Bacteria</taxon>
        <taxon>Pseudomonadati</taxon>
        <taxon>Pseudomonadota</taxon>
        <taxon>Betaproteobacteria</taxon>
        <taxon>Rhodocyclales</taxon>
        <taxon>Rhodocyclaceae</taxon>
        <taxon>Aromatoleum</taxon>
    </lineage>
</organism>
<dbReference type="GO" id="GO:0051536">
    <property type="term" value="F:iron-sulfur cluster binding"/>
    <property type="evidence" value="ECO:0007669"/>
    <property type="project" value="UniProtKB-KW"/>
</dbReference>
<evidence type="ECO:0000256" key="3">
    <source>
        <dbReference type="ARBA" id="ARBA00023004"/>
    </source>
</evidence>